<organism evidence="2 3">
    <name type="scientific">Microbacterium oxydans</name>
    <dbReference type="NCBI Taxonomy" id="82380"/>
    <lineage>
        <taxon>Bacteria</taxon>
        <taxon>Bacillati</taxon>
        <taxon>Actinomycetota</taxon>
        <taxon>Actinomycetes</taxon>
        <taxon>Micrococcales</taxon>
        <taxon>Microbacteriaceae</taxon>
        <taxon>Microbacterium</taxon>
    </lineage>
</organism>
<accession>A0A3S9WKM1</accession>
<dbReference type="KEGG" id="moy:CVS54_01906"/>
<dbReference type="InterPro" id="IPR052712">
    <property type="entry name" value="Acid_resist_chaperone_HdeD"/>
</dbReference>
<dbReference type="EMBL" id="CP031422">
    <property type="protein sequence ID" value="AZS40571.1"/>
    <property type="molecule type" value="Genomic_DNA"/>
</dbReference>
<dbReference type="AlphaFoldDB" id="A0A3S9WKM1"/>
<dbReference type="PANTHER" id="PTHR34989:SF1">
    <property type="entry name" value="PROTEIN HDED"/>
    <property type="match status" value="1"/>
</dbReference>
<name>A0A3S9WKM1_9MICO</name>
<dbReference type="InterPro" id="IPR005325">
    <property type="entry name" value="DUF308_memb"/>
</dbReference>
<dbReference type="Proteomes" id="UP000274841">
    <property type="component" value="Chromosome"/>
</dbReference>
<proteinExistence type="predicted"/>
<evidence type="ECO:0000313" key="3">
    <source>
        <dbReference type="Proteomes" id="UP000274841"/>
    </source>
</evidence>
<sequence length="289" mass="30169">MHSARQRFDIQRSGVLPIDAIADPSHDGELAQPSVVEVRHEDDLATSGNRVGEFPDVTKRNAGGRFSPAPALRGATLRGILTGFSQKGVPTMSEPLAEAKSLFKSIRVTLAVAGVLALIAGIVLLVWPVKSAVIVTAIFASYLIVAGLVYVGLGIFSSAKGGWARVGHIVLGLLYIAAGVIAFFNLNVAAATLAFVVVIFIGVSWIVDGIVALSLLGSDGSRVWTVLYAILSIVAGIIVLFSPLIAGFAFWLLLGISLVVLGIIQIVRAITLGRDAKEYVSAVQGGATS</sequence>
<evidence type="ECO:0000256" key="1">
    <source>
        <dbReference type="SAM" id="Phobius"/>
    </source>
</evidence>
<feature type="transmembrane region" description="Helical" evidence="1">
    <location>
        <begin position="163"/>
        <end position="184"/>
    </location>
</feature>
<keyword evidence="1" id="KW-0812">Transmembrane</keyword>
<feature type="transmembrane region" description="Helical" evidence="1">
    <location>
        <begin position="133"/>
        <end position="156"/>
    </location>
</feature>
<feature type="transmembrane region" description="Helical" evidence="1">
    <location>
        <begin position="248"/>
        <end position="267"/>
    </location>
</feature>
<gene>
    <name evidence="2" type="ORF">CVS54_01906</name>
</gene>
<protein>
    <recommendedName>
        <fullName evidence="4">Acid-resistance membrane protein</fullName>
    </recommendedName>
</protein>
<reference evidence="2 3" key="1">
    <citation type="submission" date="2018-08" db="EMBL/GenBank/DDBJ databases">
        <title>Microbacterium oxydans strain HG3.</title>
        <authorList>
            <person name="ORTET P."/>
        </authorList>
    </citation>
    <scope>NUCLEOTIDE SEQUENCE [LARGE SCALE GENOMIC DNA]</scope>
    <source>
        <strain evidence="2 3">HG3</strain>
    </source>
</reference>
<keyword evidence="1" id="KW-1133">Transmembrane helix</keyword>
<feature type="transmembrane region" description="Helical" evidence="1">
    <location>
        <begin position="223"/>
        <end position="242"/>
    </location>
</feature>
<feature type="transmembrane region" description="Helical" evidence="1">
    <location>
        <begin position="108"/>
        <end position="127"/>
    </location>
</feature>
<evidence type="ECO:0008006" key="4">
    <source>
        <dbReference type="Google" id="ProtNLM"/>
    </source>
</evidence>
<keyword evidence="1" id="KW-0472">Membrane</keyword>
<dbReference type="GO" id="GO:0005886">
    <property type="term" value="C:plasma membrane"/>
    <property type="evidence" value="ECO:0007669"/>
    <property type="project" value="TreeGrafter"/>
</dbReference>
<feature type="transmembrane region" description="Helical" evidence="1">
    <location>
        <begin position="190"/>
        <end position="216"/>
    </location>
</feature>
<evidence type="ECO:0000313" key="2">
    <source>
        <dbReference type="EMBL" id="AZS40571.1"/>
    </source>
</evidence>
<dbReference type="PANTHER" id="PTHR34989">
    <property type="entry name" value="PROTEIN HDED"/>
    <property type="match status" value="1"/>
</dbReference>
<dbReference type="Pfam" id="PF03729">
    <property type="entry name" value="DUF308"/>
    <property type="match status" value="2"/>
</dbReference>